<dbReference type="EMBL" id="HG994371">
    <property type="protein sequence ID" value="CAF1996196.1"/>
    <property type="molecule type" value="Genomic_DNA"/>
</dbReference>
<evidence type="ECO:0000313" key="1">
    <source>
        <dbReference type="EMBL" id="CAF1996196.1"/>
    </source>
</evidence>
<name>A0A816MIL4_BRANA</name>
<reference evidence="1" key="1">
    <citation type="submission" date="2021-01" db="EMBL/GenBank/DDBJ databases">
        <authorList>
            <consortium name="Genoscope - CEA"/>
            <person name="William W."/>
        </authorList>
    </citation>
    <scope>NUCLEOTIDE SEQUENCE</scope>
</reference>
<gene>
    <name evidence="1" type="ORF">DARMORV10_C07P31080.1</name>
</gene>
<dbReference type="AlphaFoldDB" id="A0A816MIL4"/>
<sequence length="59" mass="6910">MLRCLYLSHMNKVMAFISPMKLLRPWTITDELRPIGLIIVRVKPLSKGDKEQMIVKKDL</sequence>
<organism evidence="1">
    <name type="scientific">Brassica napus</name>
    <name type="common">Rape</name>
    <dbReference type="NCBI Taxonomy" id="3708"/>
    <lineage>
        <taxon>Eukaryota</taxon>
        <taxon>Viridiplantae</taxon>
        <taxon>Streptophyta</taxon>
        <taxon>Embryophyta</taxon>
        <taxon>Tracheophyta</taxon>
        <taxon>Spermatophyta</taxon>
        <taxon>Magnoliopsida</taxon>
        <taxon>eudicotyledons</taxon>
        <taxon>Gunneridae</taxon>
        <taxon>Pentapetalae</taxon>
        <taxon>rosids</taxon>
        <taxon>malvids</taxon>
        <taxon>Brassicales</taxon>
        <taxon>Brassicaceae</taxon>
        <taxon>Brassiceae</taxon>
        <taxon>Brassica</taxon>
    </lineage>
</organism>
<proteinExistence type="predicted"/>
<accession>A0A816MIL4</accession>
<dbReference type="Proteomes" id="UP001295469">
    <property type="component" value="Chromosome C07"/>
</dbReference>
<protein>
    <submittedName>
        <fullName evidence="1">(rape) hypothetical protein</fullName>
    </submittedName>
</protein>